<dbReference type="InterPro" id="IPR037094">
    <property type="entry name" value="Glyco_hydro_38_cen_sf"/>
</dbReference>
<dbReference type="InterPro" id="IPR041147">
    <property type="entry name" value="GH38_C"/>
</dbReference>
<feature type="domain" description="Glycoside hydrolase family 38 central" evidence="5">
    <location>
        <begin position="519"/>
        <end position="597"/>
    </location>
</feature>
<dbReference type="SUPFAM" id="SSF88713">
    <property type="entry name" value="Glycoside hydrolase/deacetylase"/>
    <property type="match status" value="1"/>
</dbReference>
<organism evidence="6 7">
    <name type="scientific">Microbacterium paraoxydans</name>
    <dbReference type="NCBI Taxonomy" id="199592"/>
    <lineage>
        <taxon>Bacteria</taxon>
        <taxon>Bacillati</taxon>
        <taxon>Actinomycetota</taxon>
        <taxon>Actinomycetes</taxon>
        <taxon>Micrococcales</taxon>
        <taxon>Microbacteriaceae</taxon>
        <taxon>Microbacterium</taxon>
    </lineage>
</organism>
<dbReference type="Proteomes" id="UP001377573">
    <property type="component" value="Chromosome"/>
</dbReference>
<dbReference type="PANTHER" id="PTHR46017:SF1">
    <property type="entry name" value="ALPHA-MANNOSIDASE 2C1"/>
    <property type="match status" value="1"/>
</dbReference>
<dbReference type="SUPFAM" id="SSF74650">
    <property type="entry name" value="Galactose mutarotase-like"/>
    <property type="match status" value="1"/>
</dbReference>
<dbReference type="InterPro" id="IPR054723">
    <property type="entry name" value="Ams1-like_N"/>
</dbReference>
<evidence type="ECO:0000259" key="5">
    <source>
        <dbReference type="SMART" id="SM00872"/>
    </source>
</evidence>
<keyword evidence="4" id="KW-0326">Glycosidase</keyword>
<proteinExistence type="inferred from homology"/>
<evidence type="ECO:0000256" key="4">
    <source>
        <dbReference type="ARBA" id="ARBA00023295"/>
    </source>
</evidence>
<name>A0ABZ2HTZ6_9MICO</name>
<dbReference type="InterPro" id="IPR015341">
    <property type="entry name" value="Glyco_hydro_38_cen"/>
</dbReference>
<dbReference type="InterPro" id="IPR011013">
    <property type="entry name" value="Gal_mutarotase_sf_dom"/>
</dbReference>
<dbReference type="EMBL" id="CP146240">
    <property type="protein sequence ID" value="WWS85494.1"/>
    <property type="molecule type" value="Genomic_DNA"/>
</dbReference>
<dbReference type="Pfam" id="PF09261">
    <property type="entry name" value="Alpha-mann_mid"/>
    <property type="match status" value="1"/>
</dbReference>
<accession>A0ABZ2HTZ6</accession>
<dbReference type="Pfam" id="PF07748">
    <property type="entry name" value="Glyco_hydro_38C"/>
    <property type="match status" value="1"/>
</dbReference>
<dbReference type="Pfam" id="PF17677">
    <property type="entry name" value="Glyco_hydro38C2"/>
    <property type="match status" value="1"/>
</dbReference>
<comment type="similarity">
    <text evidence="1">Belongs to the glycosyl hydrolase 38 family.</text>
</comment>
<dbReference type="Gene3D" id="2.70.98.30">
    <property type="entry name" value="Golgi alpha-mannosidase II, domain 4"/>
    <property type="match status" value="1"/>
</dbReference>
<evidence type="ECO:0000313" key="7">
    <source>
        <dbReference type="Proteomes" id="UP001377573"/>
    </source>
</evidence>
<keyword evidence="2" id="KW-0479">Metal-binding</keyword>
<dbReference type="PANTHER" id="PTHR46017">
    <property type="entry name" value="ALPHA-MANNOSIDASE 2C1"/>
    <property type="match status" value="1"/>
</dbReference>
<dbReference type="SMART" id="SM00872">
    <property type="entry name" value="Alpha-mann_mid"/>
    <property type="match status" value="1"/>
</dbReference>
<dbReference type="RefSeq" id="WP_338566891.1">
    <property type="nucleotide sequence ID" value="NZ_CP146240.1"/>
</dbReference>
<dbReference type="InterPro" id="IPR000602">
    <property type="entry name" value="Glyco_hydro_38_N"/>
</dbReference>
<keyword evidence="3 6" id="KW-0378">Hydrolase</keyword>
<dbReference type="Gene3D" id="3.20.110.10">
    <property type="entry name" value="Glycoside hydrolase 38, N terminal domain"/>
    <property type="match status" value="1"/>
</dbReference>
<dbReference type="SUPFAM" id="SSF88688">
    <property type="entry name" value="Families 57/38 glycoside transferase middle domain"/>
    <property type="match status" value="1"/>
</dbReference>
<dbReference type="Pfam" id="PF22907">
    <property type="entry name" value="Ams1-like_1st"/>
    <property type="match status" value="1"/>
</dbReference>
<dbReference type="InterPro" id="IPR011682">
    <property type="entry name" value="Glyco_hydro_38_C"/>
</dbReference>
<dbReference type="InterPro" id="IPR027291">
    <property type="entry name" value="Glyco_hydro_38_N_sf"/>
</dbReference>
<evidence type="ECO:0000256" key="1">
    <source>
        <dbReference type="ARBA" id="ARBA00009792"/>
    </source>
</evidence>
<reference evidence="6 7" key="1">
    <citation type="submission" date="2024-02" db="EMBL/GenBank/DDBJ databases">
        <authorList>
            <person name="Alasadi S."/>
            <person name="Hussein S.A."/>
        </authorList>
    </citation>
    <scope>NUCLEOTIDE SEQUENCE [LARGE SCALE GENOMIC DNA]</scope>
    <source>
        <strain evidence="6 7">GJ_SRA_44_2022</strain>
    </source>
</reference>
<keyword evidence="7" id="KW-1185">Reference proteome</keyword>
<evidence type="ECO:0000313" key="6">
    <source>
        <dbReference type="EMBL" id="WWS85494.1"/>
    </source>
</evidence>
<sequence>MHDDTSLTVGRVKRVLDERIRPAIHSAAVPLTVEAHQLPGEPIAPADGLALSFAPAAVGELWGPAWGTTWFKLTGRVPAEWAGRRVEALIDLGFDVNMTGFQCEALAYRPDGTPIKSINPRNQWVPIVETAAGDEPVELYLEGASNPVLLDYHPFLPTQEGDVLTSSKEPLYRLRRLDLAVFEPEVFDLSLDLEVLFELQAELPATSPRRMRILQALDDALDVLDLQHIVETAGDARARLADVLAAPAEASAHRISAVGHAHIDSAWLWPVRETIRKVARTTSSMTTLIEEQPEFQYGMSSAQQYAWIKEHRPEVWERVKAAVAAGRFLPLGGMWVESDTVMPTGESLVRQFSHGQRFFEREFGIRSKGVWLPDSFGYSPALPQLMRRAGFEWFFTQKISWNQQNVFPHHSFLWEGIDGSQVFTHFPSMDTYNSQLSGMEVAKASRQFKENRLSSRSIAPVGWGDGGGGTTREMTGKAERLRDLEGSAQVVWEHPDVFFDAAKAELPNPAVWVGELYLELHRGTLTSQHATKALHRWAEHALVEAELWAATDAVRTGAAYPQAELDRLWQAVLLHEFHDILPGTSIAWVHREAVAVLSDVLSDARDIADAARRSLAGEGDRELRFEPTSVARGRALGASWVPEPVEGPVSLVEDASAGSATHPGWRLENELVSVLVSAEGLIVSAVDKATGRETVAPGKAANLFQLHQDFPNMWDAWDIDRYYRNSVDDLTAVSSIEASLVNGVAQIVVVRPFSESTITQTILLAPGSRTVLLRNEVDWHETEKLLKLAFPLDIQASHTEAETQFGYQARVTHTNTSWEAAKFETSMHRFVLVREQDFGAALVNDSIYGYDTTREVGEDGVTTTVRLSLLRAPRFPDPDTDHGLHEIEVGFVIGADAAIATAEGIRLNSTPTVIRGEREVEPLVEVSGEGIVVSAVKLADDGSGDVIVRVYEALGRRAVGELSVGFDHREVREVSLIEDEIEAPRLGGGLHLRPFEVRTLRIAR</sequence>
<dbReference type="Gene3D" id="1.20.1270.50">
    <property type="entry name" value="Glycoside hydrolase family 38, central domain"/>
    <property type="match status" value="1"/>
</dbReference>
<dbReference type="Pfam" id="PF01074">
    <property type="entry name" value="Glyco_hydro_38N"/>
    <property type="match status" value="1"/>
</dbReference>
<dbReference type="InterPro" id="IPR011330">
    <property type="entry name" value="Glyco_hydro/deAcase_b/a-brl"/>
</dbReference>
<dbReference type="CDD" id="cd10789">
    <property type="entry name" value="GH38N_AMII_ER_cytosolic"/>
    <property type="match status" value="1"/>
</dbReference>
<protein>
    <submittedName>
        <fullName evidence="6">Glycoside hydrolase family 38 C-terminal domain-containing protein</fullName>
    </submittedName>
</protein>
<evidence type="ECO:0000256" key="3">
    <source>
        <dbReference type="ARBA" id="ARBA00022801"/>
    </source>
</evidence>
<evidence type="ECO:0000256" key="2">
    <source>
        <dbReference type="ARBA" id="ARBA00022723"/>
    </source>
</evidence>
<dbReference type="InterPro" id="IPR028995">
    <property type="entry name" value="Glyco_hydro_57/38_cen_sf"/>
</dbReference>
<dbReference type="GO" id="GO:0016787">
    <property type="term" value="F:hydrolase activity"/>
    <property type="evidence" value="ECO:0007669"/>
    <property type="project" value="UniProtKB-KW"/>
</dbReference>
<gene>
    <name evidence="6" type="ORF">V8Z62_04525</name>
</gene>